<proteinExistence type="predicted"/>
<protein>
    <submittedName>
        <fullName evidence="6">LuxR family transcriptional regulator</fullName>
    </submittedName>
</protein>
<dbReference type="EMBL" id="CP021422">
    <property type="protein sequence ID" value="ASB42832.1"/>
    <property type="molecule type" value="Genomic_DNA"/>
</dbReference>
<dbReference type="GO" id="GO:0003677">
    <property type="term" value="F:DNA binding"/>
    <property type="evidence" value="ECO:0007669"/>
    <property type="project" value="UniProtKB-KW"/>
</dbReference>
<keyword evidence="1" id="KW-0805">Transcription regulation</keyword>
<reference evidence="7" key="2">
    <citation type="submission" date="2017-05" db="EMBL/GenBank/DDBJ databases">
        <title>Improved OligoMM genomes.</title>
        <authorList>
            <person name="Garzetti D."/>
        </authorList>
    </citation>
    <scope>NUCLEOTIDE SEQUENCE [LARGE SCALE GENOMIC DNA]</scope>
    <source>
        <strain evidence="7">KB18</strain>
    </source>
</reference>
<accession>A0A1Z2XWM1</accession>
<evidence type="ECO:0000256" key="2">
    <source>
        <dbReference type="ARBA" id="ARBA00023125"/>
    </source>
</evidence>
<dbReference type="SMART" id="SM00421">
    <property type="entry name" value="HTH_LUXR"/>
    <property type="match status" value="1"/>
</dbReference>
<evidence type="ECO:0000256" key="1">
    <source>
        <dbReference type="ARBA" id="ARBA00023015"/>
    </source>
</evidence>
<dbReference type="Gene3D" id="1.10.10.10">
    <property type="entry name" value="Winged helix-like DNA-binding domain superfamily/Winged helix DNA-binding domain"/>
    <property type="match status" value="1"/>
</dbReference>
<dbReference type="KEGG" id="amur:ADH66_18895"/>
<reference evidence="6 8" key="3">
    <citation type="submission" date="2020-11" db="EMBL/GenBank/DDBJ databases">
        <title>Closed and high quality bacterial genomes of the OMM12 community.</title>
        <authorList>
            <person name="Marbouty M."/>
            <person name="Lamy-Besnier Q."/>
            <person name="Debarbieux L."/>
            <person name="Koszul R."/>
        </authorList>
    </citation>
    <scope>NUCLEOTIDE SEQUENCE [LARGE SCALE GENOMIC DNA]</scope>
    <source>
        <strain evidence="6 8">KB18</strain>
    </source>
</reference>
<evidence type="ECO:0000313" key="6">
    <source>
        <dbReference type="EMBL" id="QQR31828.1"/>
    </source>
</evidence>
<dbReference type="Gene3D" id="1.25.40.10">
    <property type="entry name" value="Tetratricopeptide repeat domain"/>
    <property type="match status" value="1"/>
</dbReference>
<gene>
    <name evidence="5" type="ORF">ADH66_18895</name>
    <name evidence="6" type="ORF">I5Q82_09320</name>
</gene>
<evidence type="ECO:0000256" key="3">
    <source>
        <dbReference type="ARBA" id="ARBA00023163"/>
    </source>
</evidence>
<dbReference type="Proteomes" id="UP000196710">
    <property type="component" value="Chromosome"/>
</dbReference>
<keyword evidence="3" id="KW-0804">Transcription</keyword>
<dbReference type="Pfam" id="PF25873">
    <property type="entry name" value="WHD_MalT"/>
    <property type="match status" value="1"/>
</dbReference>
<evidence type="ECO:0000313" key="8">
    <source>
        <dbReference type="Proteomes" id="UP000596035"/>
    </source>
</evidence>
<evidence type="ECO:0000313" key="7">
    <source>
        <dbReference type="Proteomes" id="UP000196710"/>
    </source>
</evidence>
<sequence length="767" mass="86566">MPRNAYRKLRAAKSLVQTLYIYGATGFGKTAFVQKTLEKRSHVYLSCGNWRWDERDVPERGTVVLDDLHLLDEPRRELVKRLAADPEIWLILINRSPVPSWLMPEYVNIGFIVISEKDMRLGKKEIQGYLDSLGLSYTKEGLQYLADTAEGNGYIVRHAALRMAEGLSPGPKMYQEIHDAFARYLEEYIMVQWDSELLEFLMEVSVVEEFTLPLAELITANRLASVMVQKAMETGNFLFENDGMYRLRPVLLHALRKKAQQSLGEEQIKNCRKSAGVWYEMDGQISQALEMYEQSGSQGQIRELLIRNARVNPGAGHYYELRRYYLGMDEEEAAKSPVLMAGLSMLHSMLMDPKKSEYWYEKLSEFAKTAQGGAKREAKSRLCYLDIGLPHRGSRDVLKIMLRAPAMLLDQGISLPEFSVTSNIPSTMNGGKDFCKWSRSDRALARTVGPLVERVLGSYGKGLTKIALGESLYEKGADAFEVLTLLSRGQVETECGGRLEIAFSAVGQRVRLMILQGDLKNAGTILGSFQSAVEEQRVVQLMPNIQAMRCRIALYAGDIETVNQWLSTAPDEDKEFITMERYRYFTKARCYLTLGENLKALALLEKLSEYAKLVHRTYVGIEAGLLVAIVRRRLGTEWEPQLKVALDEAESYQFVRVITELGPAILPLLKARSRASPWFNKVLEETQQTARRYPGYLSPRNAVREDFSSTALEILHLQSEGLSATLIAGRLGMKADNVRYHIKENYRKLGASGKAEAIAAARGLGLI</sequence>
<dbReference type="InterPro" id="IPR000792">
    <property type="entry name" value="Tscrpt_reg_LuxR_C"/>
</dbReference>
<dbReference type="InterPro" id="IPR016032">
    <property type="entry name" value="Sig_transdc_resp-reg_C-effctor"/>
</dbReference>
<evidence type="ECO:0000313" key="5">
    <source>
        <dbReference type="EMBL" id="ASB42832.1"/>
    </source>
</evidence>
<dbReference type="EMBL" id="CP065321">
    <property type="protein sequence ID" value="QQR31828.1"/>
    <property type="molecule type" value="Genomic_DNA"/>
</dbReference>
<feature type="domain" description="HTH luxR-type" evidence="4">
    <location>
        <begin position="700"/>
        <end position="765"/>
    </location>
</feature>
<dbReference type="RefSeq" id="WP_066541801.1">
    <property type="nucleotide sequence ID" value="NZ_CP021422.1"/>
</dbReference>
<dbReference type="Pfam" id="PF00196">
    <property type="entry name" value="GerE"/>
    <property type="match status" value="1"/>
</dbReference>
<dbReference type="InterPro" id="IPR036388">
    <property type="entry name" value="WH-like_DNA-bd_sf"/>
</dbReference>
<dbReference type="PROSITE" id="PS50043">
    <property type="entry name" value="HTH_LUXR_2"/>
    <property type="match status" value="1"/>
</dbReference>
<reference evidence="5" key="1">
    <citation type="journal article" date="2017" name="Genome Announc.">
        <title>High-Quality Whole-Genome Sequences of the Oligo-Mouse-Microbiota Bacterial Community.</title>
        <authorList>
            <person name="Garzetti D."/>
            <person name="Brugiroux S."/>
            <person name="Bunk B."/>
            <person name="Pukall R."/>
            <person name="McCoy K.D."/>
            <person name="Macpherson A.J."/>
            <person name="Stecher B."/>
        </authorList>
    </citation>
    <scope>NUCLEOTIDE SEQUENCE</scope>
    <source>
        <strain evidence="5">KB18</strain>
    </source>
</reference>
<organism evidence="6 8">
    <name type="scientific">Acutalibacter muris</name>
    <dbReference type="NCBI Taxonomy" id="1796620"/>
    <lineage>
        <taxon>Bacteria</taxon>
        <taxon>Bacillati</taxon>
        <taxon>Bacillota</taxon>
        <taxon>Clostridia</taxon>
        <taxon>Eubacteriales</taxon>
        <taxon>Acutalibacteraceae</taxon>
        <taxon>Acutalibacter</taxon>
    </lineage>
</organism>
<dbReference type="PANTHER" id="PTHR44688">
    <property type="entry name" value="DNA-BINDING TRANSCRIPTIONAL ACTIVATOR DEVR_DOSR"/>
    <property type="match status" value="1"/>
</dbReference>
<dbReference type="Proteomes" id="UP000596035">
    <property type="component" value="Chromosome"/>
</dbReference>
<keyword evidence="7" id="KW-1185">Reference proteome</keyword>
<dbReference type="CDD" id="cd06170">
    <property type="entry name" value="LuxR_C_like"/>
    <property type="match status" value="1"/>
</dbReference>
<name>A0A1Z2XWM1_9FIRM</name>
<dbReference type="SUPFAM" id="SSF52540">
    <property type="entry name" value="P-loop containing nucleoside triphosphate hydrolases"/>
    <property type="match status" value="1"/>
</dbReference>
<dbReference type="Pfam" id="PF17874">
    <property type="entry name" value="TPR_MalT"/>
    <property type="match status" value="1"/>
</dbReference>
<dbReference type="InterPro" id="IPR027417">
    <property type="entry name" value="P-loop_NTPase"/>
</dbReference>
<dbReference type="InterPro" id="IPR041617">
    <property type="entry name" value="TPR_MalT"/>
</dbReference>
<dbReference type="InterPro" id="IPR011990">
    <property type="entry name" value="TPR-like_helical_dom_sf"/>
</dbReference>
<dbReference type="InterPro" id="IPR059106">
    <property type="entry name" value="WHD_MalT"/>
</dbReference>
<evidence type="ECO:0000259" key="4">
    <source>
        <dbReference type="PROSITE" id="PS50043"/>
    </source>
</evidence>
<dbReference type="PANTHER" id="PTHR44688:SF16">
    <property type="entry name" value="DNA-BINDING TRANSCRIPTIONAL ACTIVATOR DEVR_DOSR"/>
    <property type="match status" value="1"/>
</dbReference>
<dbReference type="GO" id="GO:0006355">
    <property type="term" value="P:regulation of DNA-templated transcription"/>
    <property type="evidence" value="ECO:0007669"/>
    <property type="project" value="InterPro"/>
</dbReference>
<dbReference type="SUPFAM" id="SSF46894">
    <property type="entry name" value="C-terminal effector domain of the bipartite response regulators"/>
    <property type="match status" value="1"/>
</dbReference>
<keyword evidence="2" id="KW-0238">DNA-binding</keyword>
<dbReference type="AlphaFoldDB" id="A0A1Z2XWM1"/>